<evidence type="ECO:0000256" key="1">
    <source>
        <dbReference type="SAM" id="MobiDB-lite"/>
    </source>
</evidence>
<evidence type="ECO:0000313" key="4">
    <source>
        <dbReference type="EMBL" id="CDM60838.1"/>
    </source>
</evidence>
<feature type="domain" description="Cupin type-2" evidence="3">
    <location>
        <begin position="326"/>
        <end position="389"/>
    </location>
</feature>
<proteinExistence type="predicted"/>
<evidence type="ECO:0000259" key="2">
    <source>
        <dbReference type="Pfam" id="PF02627"/>
    </source>
</evidence>
<feature type="domain" description="Carboxymuconolactone decarboxylase-like" evidence="2">
    <location>
        <begin position="186"/>
        <end position="267"/>
    </location>
</feature>
<dbReference type="InterPro" id="IPR013096">
    <property type="entry name" value="Cupin_2"/>
</dbReference>
<dbReference type="Pfam" id="PF07883">
    <property type="entry name" value="Cupin_2"/>
    <property type="match status" value="1"/>
</dbReference>
<dbReference type="InterPro" id="IPR029032">
    <property type="entry name" value="AhpD-like"/>
</dbReference>
<dbReference type="Proteomes" id="UP000019443">
    <property type="component" value="Plasmid pLPU83c"/>
</dbReference>
<feature type="region of interest" description="Disordered" evidence="1">
    <location>
        <begin position="1"/>
        <end position="119"/>
    </location>
</feature>
<dbReference type="AlphaFoldDB" id="W6RPR1"/>
<dbReference type="InterPro" id="IPR003779">
    <property type="entry name" value="CMD-like"/>
</dbReference>
<reference evidence="4" key="1">
    <citation type="submission" date="2013-11" db="EMBL/GenBank/DDBJ databases">
        <title>Draft genome sequence of the broad-host-range Rhizobium sp. LPU83 strain, a member of the low-genetic diversity Oregon-like Rhizobium sp. group.</title>
        <authorList>
            <person name="Wibberg D."/>
            <person name="Puehler A."/>
            <person name="Schlueter A."/>
        </authorList>
    </citation>
    <scope>NUCLEOTIDE SEQUENCE [LARGE SCALE GENOMIC DNA]</scope>
    <source>
        <strain evidence="4">LPU83</strain>
        <plasmid evidence="4">pLPU83c</plasmid>
    </source>
</reference>
<dbReference type="InterPro" id="IPR047263">
    <property type="entry name" value="HNL-like_cupin"/>
</dbReference>
<organism evidence="4 5">
    <name type="scientific">Rhizobium favelukesii</name>
    <dbReference type="NCBI Taxonomy" id="348824"/>
    <lineage>
        <taxon>Bacteria</taxon>
        <taxon>Pseudomonadati</taxon>
        <taxon>Pseudomonadota</taxon>
        <taxon>Alphaproteobacteria</taxon>
        <taxon>Hyphomicrobiales</taxon>
        <taxon>Rhizobiaceae</taxon>
        <taxon>Rhizobium/Agrobacterium group</taxon>
        <taxon>Rhizobium</taxon>
    </lineage>
</organism>
<gene>
    <name evidence="4" type="ORF">LPU83_pLPU83c_0276</name>
</gene>
<dbReference type="PANTHER" id="PTHR43698:SF1">
    <property type="entry name" value="BLL4564 PROTEIN"/>
    <property type="match status" value="1"/>
</dbReference>
<dbReference type="HOGENOM" id="CLU_653592_0_0_5"/>
<dbReference type="Gene3D" id="1.20.1290.10">
    <property type="entry name" value="AhpD-like"/>
    <property type="match status" value="1"/>
</dbReference>
<dbReference type="InterPro" id="IPR011051">
    <property type="entry name" value="RmlC_Cupin_sf"/>
</dbReference>
<dbReference type="InterPro" id="IPR014710">
    <property type="entry name" value="RmlC-like_jellyroll"/>
</dbReference>
<evidence type="ECO:0008006" key="6">
    <source>
        <dbReference type="Google" id="ProtNLM"/>
    </source>
</evidence>
<accession>W6RPR1</accession>
<evidence type="ECO:0000313" key="5">
    <source>
        <dbReference type="Proteomes" id="UP000019443"/>
    </source>
</evidence>
<feature type="compositionally biased region" description="Polar residues" evidence="1">
    <location>
        <begin position="1"/>
        <end position="15"/>
    </location>
</feature>
<evidence type="ECO:0000259" key="3">
    <source>
        <dbReference type="Pfam" id="PF07883"/>
    </source>
</evidence>
<dbReference type="EMBL" id="HG916854">
    <property type="protein sequence ID" value="CDM60838.1"/>
    <property type="molecule type" value="Genomic_DNA"/>
</dbReference>
<feature type="compositionally biased region" description="Basic and acidic residues" evidence="1">
    <location>
        <begin position="88"/>
        <end position="101"/>
    </location>
</feature>
<dbReference type="KEGG" id="rhl:LPU83_pLPU83c_0276"/>
<dbReference type="PATRIC" id="fig|348824.6.peg.4988"/>
<sequence length="420" mass="45344">MEQAASQVFSSTPSNQHRRRRAHEEDCSHHRNVGIGSDGRRSPGEASARRAAGRVRDGAGARRFHGQCPLRRGLGTQGAVATGPQPCHRRDARLDREDRANRQPCPQSARQRREARGDRRADHAARLLFRLAERDVGRRRDEEGVRERGIGALANSDAARIELEAAAEAARATTVDANVAPTASALADLTNRVLFGDLWQRPDLSARDRSLVTMAALVAIGQPEQLPFHANRAMDNGLTRAEASEVVTQVAFYAGWPRAMSAVPVLKKAFEGREAASQAATAPADLKVTRAGEGRAAAPEQYFTGKVETSGFYRGDAPARIGGATVSFSAGARTAWHTHPLGQTLFIMSGRGLVQKQGGAVEEVGPGDVVWIPPQVRHWHGASAEEAMTHFAVAEALDGNSVTWMEKVSDEDYPAGRNLD</sequence>
<geneLocation type="plasmid" evidence="4 5">
    <name>pLPU83c</name>
</geneLocation>
<dbReference type="Gene3D" id="2.60.120.10">
    <property type="entry name" value="Jelly Rolls"/>
    <property type="match status" value="1"/>
</dbReference>
<dbReference type="Pfam" id="PF02627">
    <property type="entry name" value="CMD"/>
    <property type="match status" value="1"/>
</dbReference>
<dbReference type="SUPFAM" id="SSF51182">
    <property type="entry name" value="RmlC-like cupins"/>
    <property type="match status" value="1"/>
</dbReference>
<dbReference type="GO" id="GO:0051920">
    <property type="term" value="F:peroxiredoxin activity"/>
    <property type="evidence" value="ECO:0007669"/>
    <property type="project" value="InterPro"/>
</dbReference>
<name>W6RPR1_9HYPH</name>
<keyword evidence="5" id="KW-1185">Reference proteome</keyword>
<dbReference type="SUPFAM" id="SSF69118">
    <property type="entry name" value="AhpD-like"/>
    <property type="match status" value="1"/>
</dbReference>
<dbReference type="CDD" id="cd02233">
    <property type="entry name" value="cupin_HNL-like"/>
    <property type="match status" value="1"/>
</dbReference>
<protein>
    <recommendedName>
        <fullName evidence="6">4-carboxymuconolactone decarboxylase</fullName>
    </recommendedName>
</protein>
<keyword evidence="4" id="KW-0614">Plasmid</keyword>
<dbReference type="PANTHER" id="PTHR43698">
    <property type="entry name" value="RIBD C-TERMINAL DOMAIN CONTAINING PROTEIN"/>
    <property type="match status" value="1"/>
</dbReference>